<comment type="caution">
    <text evidence="1">The sequence shown here is derived from an EMBL/GenBank/DDBJ whole genome shotgun (WGS) entry which is preliminary data.</text>
</comment>
<name>A0AAV1I0E1_9CHLO</name>
<reference evidence="1 2" key="1">
    <citation type="submission" date="2023-10" db="EMBL/GenBank/DDBJ databases">
        <authorList>
            <person name="Maclean D."/>
            <person name="Macfadyen A."/>
        </authorList>
    </citation>
    <scope>NUCLEOTIDE SEQUENCE [LARGE SCALE GENOMIC DNA]</scope>
</reference>
<evidence type="ECO:0000313" key="1">
    <source>
        <dbReference type="EMBL" id="CAK0768075.1"/>
    </source>
</evidence>
<keyword evidence="2" id="KW-1185">Reference proteome</keyword>
<dbReference type="EMBL" id="CAUYUE010000004">
    <property type="protein sequence ID" value="CAK0768075.1"/>
    <property type="molecule type" value="Genomic_DNA"/>
</dbReference>
<proteinExistence type="predicted"/>
<dbReference type="Proteomes" id="UP001314263">
    <property type="component" value="Unassembled WGS sequence"/>
</dbReference>
<organism evidence="1 2">
    <name type="scientific">Coccomyxa viridis</name>
    <dbReference type="NCBI Taxonomy" id="1274662"/>
    <lineage>
        <taxon>Eukaryota</taxon>
        <taxon>Viridiplantae</taxon>
        <taxon>Chlorophyta</taxon>
        <taxon>core chlorophytes</taxon>
        <taxon>Trebouxiophyceae</taxon>
        <taxon>Trebouxiophyceae incertae sedis</taxon>
        <taxon>Coccomyxaceae</taxon>
        <taxon>Coccomyxa</taxon>
    </lineage>
</organism>
<protein>
    <recommendedName>
        <fullName evidence="3">LAGLIDADG homing endonuclease</fullName>
    </recommendedName>
</protein>
<gene>
    <name evidence="1" type="ORF">CVIRNUC_003526</name>
</gene>
<dbReference type="AlphaFoldDB" id="A0AAV1I0E1"/>
<accession>A0AAV1I0E1</accession>
<evidence type="ECO:0008006" key="3">
    <source>
        <dbReference type="Google" id="ProtNLM"/>
    </source>
</evidence>
<evidence type="ECO:0000313" key="2">
    <source>
        <dbReference type="Proteomes" id="UP001314263"/>
    </source>
</evidence>
<sequence length="117" mass="13569">MGRYQHKMDSEDIVDKLRYVAGFFDIAGDARIEKGTRLLVSIDRPLASRPNLMRIKEMFGGLVLPSTRGWCVWKVYDDDAIRFVRFIKPHTRIKRRQLEAAEGFSMPASDIRLRRAA</sequence>